<dbReference type="EMBL" id="RWGY01000026">
    <property type="protein sequence ID" value="TVU23103.1"/>
    <property type="molecule type" value="Genomic_DNA"/>
</dbReference>
<name>A0A5J9UH81_9POAL</name>
<dbReference type="OrthoDB" id="278338at2759"/>
<proteinExistence type="predicted"/>
<dbReference type="InterPro" id="IPR039055">
    <property type="entry name" value="MCU_fam"/>
</dbReference>
<dbReference type="AlphaFoldDB" id="A0A5J9UH81"/>
<organism evidence="1 2">
    <name type="scientific">Eragrostis curvula</name>
    <name type="common">weeping love grass</name>
    <dbReference type="NCBI Taxonomy" id="38414"/>
    <lineage>
        <taxon>Eukaryota</taxon>
        <taxon>Viridiplantae</taxon>
        <taxon>Streptophyta</taxon>
        <taxon>Embryophyta</taxon>
        <taxon>Tracheophyta</taxon>
        <taxon>Spermatophyta</taxon>
        <taxon>Magnoliopsida</taxon>
        <taxon>Liliopsida</taxon>
        <taxon>Poales</taxon>
        <taxon>Poaceae</taxon>
        <taxon>PACMAD clade</taxon>
        <taxon>Chloridoideae</taxon>
        <taxon>Eragrostideae</taxon>
        <taxon>Eragrostidinae</taxon>
        <taxon>Eragrostis</taxon>
    </lineage>
</organism>
<gene>
    <name evidence="1" type="ORF">EJB05_32842</name>
</gene>
<dbReference type="GO" id="GO:0036444">
    <property type="term" value="P:calcium import into the mitochondrion"/>
    <property type="evidence" value="ECO:0007669"/>
    <property type="project" value="TreeGrafter"/>
</dbReference>
<dbReference type="PANTHER" id="PTHR13462">
    <property type="entry name" value="CALCIUM UNIPORTER PROTEIN, MITOCHONDRIAL"/>
    <property type="match status" value="1"/>
</dbReference>
<dbReference type="PANTHER" id="PTHR13462:SF10">
    <property type="entry name" value="CALCIUM UNIPORTER PROTEIN, MITOCHONDRIAL"/>
    <property type="match status" value="1"/>
</dbReference>
<protein>
    <submittedName>
        <fullName evidence="1">Uncharacterized protein</fullName>
    </submittedName>
</protein>
<sequence length="94" mass="10525">MLRLVGIEALKRRLRDGRHELMGYGELLDACVEASAARTREEAHALARAMDDAGVVLLSRDKAYLRPEKVAFLPSYHAQPLAVIIFLDYSCARL</sequence>
<keyword evidence="2" id="KW-1185">Reference proteome</keyword>
<accession>A0A5J9UH81</accession>
<dbReference type="Proteomes" id="UP000324897">
    <property type="component" value="Unassembled WGS sequence"/>
</dbReference>
<evidence type="ECO:0000313" key="2">
    <source>
        <dbReference type="Proteomes" id="UP000324897"/>
    </source>
</evidence>
<evidence type="ECO:0000313" key="1">
    <source>
        <dbReference type="EMBL" id="TVU23103.1"/>
    </source>
</evidence>
<feature type="non-terminal residue" evidence="1">
    <location>
        <position position="1"/>
    </location>
</feature>
<comment type="caution">
    <text evidence="1">The sequence shown here is derived from an EMBL/GenBank/DDBJ whole genome shotgun (WGS) entry which is preliminary data.</text>
</comment>
<reference evidence="1 2" key="1">
    <citation type="journal article" date="2019" name="Sci. Rep.">
        <title>A high-quality genome of Eragrostis curvula grass provides insights into Poaceae evolution and supports new strategies to enhance forage quality.</title>
        <authorList>
            <person name="Carballo J."/>
            <person name="Santos B.A.C.M."/>
            <person name="Zappacosta D."/>
            <person name="Garbus I."/>
            <person name="Selva J.P."/>
            <person name="Gallo C.A."/>
            <person name="Diaz A."/>
            <person name="Albertini E."/>
            <person name="Caccamo M."/>
            <person name="Echenique V."/>
        </authorList>
    </citation>
    <scope>NUCLEOTIDE SEQUENCE [LARGE SCALE GENOMIC DNA]</scope>
    <source>
        <strain evidence="2">cv. Victoria</strain>
        <tissue evidence="1">Leaf</tissue>
    </source>
</reference>
<dbReference type="Gramene" id="TVU23103">
    <property type="protein sequence ID" value="TVU23103"/>
    <property type="gene ID" value="EJB05_32842"/>
</dbReference>
<dbReference type="GO" id="GO:0015292">
    <property type="term" value="F:uniporter activity"/>
    <property type="evidence" value="ECO:0007669"/>
    <property type="project" value="TreeGrafter"/>
</dbReference>
<dbReference type="GO" id="GO:0051560">
    <property type="term" value="P:mitochondrial calcium ion homeostasis"/>
    <property type="evidence" value="ECO:0007669"/>
    <property type="project" value="InterPro"/>
</dbReference>
<dbReference type="GO" id="GO:0005262">
    <property type="term" value="F:calcium channel activity"/>
    <property type="evidence" value="ECO:0007669"/>
    <property type="project" value="TreeGrafter"/>
</dbReference>
<dbReference type="GO" id="GO:1990246">
    <property type="term" value="C:uniplex complex"/>
    <property type="evidence" value="ECO:0007669"/>
    <property type="project" value="TreeGrafter"/>
</dbReference>